<dbReference type="GO" id="GO:0006357">
    <property type="term" value="P:regulation of transcription by RNA polymerase II"/>
    <property type="evidence" value="ECO:0007669"/>
    <property type="project" value="UniProtKB-ARBA"/>
</dbReference>
<proteinExistence type="inferred from homology"/>
<dbReference type="InterPro" id="IPR009072">
    <property type="entry name" value="Histone-fold"/>
</dbReference>
<keyword evidence="2" id="KW-0805">Transcription regulation</keyword>
<name>A0A9J7N188_BRAFL</name>
<dbReference type="OMA" id="YTEFCES"/>
<dbReference type="Gene3D" id="1.10.20.10">
    <property type="entry name" value="Histone, subunit A"/>
    <property type="match status" value="1"/>
</dbReference>
<dbReference type="Proteomes" id="UP000001554">
    <property type="component" value="Chromosome 9"/>
</dbReference>
<protein>
    <submittedName>
        <fullName evidence="9">Transcription initiation protein SPT3 homolog isoform X3</fullName>
    </submittedName>
</protein>
<comment type="similarity">
    <text evidence="6">Belongs to the SPT3 family.</text>
</comment>
<evidence type="ECO:0000256" key="7">
    <source>
        <dbReference type="SAM" id="MobiDB-lite"/>
    </source>
</evidence>
<accession>A0A9J7N188</accession>
<dbReference type="Pfam" id="PF02269">
    <property type="entry name" value="TFIID-18kDa"/>
    <property type="match status" value="1"/>
</dbReference>
<dbReference type="PANTHER" id="PTHR11380">
    <property type="entry name" value="TRANSCRIPTION INITIATION FACTOR TFIID/SUPT3-RELATED"/>
    <property type="match status" value="1"/>
</dbReference>
<dbReference type="GO" id="GO:0005634">
    <property type="term" value="C:nucleus"/>
    <property type="evidence" value="ECO:0007669"/>
    <property type="project" value="UniProtKB-SubCell"/>
</dbReference>
<feature type="region of interest" description="Disordered" evidence="7">
    <location>
        <begin position="291"/>
        <end position="399"/>
    </location>
</feature>
<dbReference type="AlphaFoldDB" id="A0A9J7N188"/>
<evidence type="ECO:0000256" key="3">
    <source>
        <dbReference type="ARBA" id="ARBA00023159"/>
    </source>
</evidence>
<organism evidence="8 9">
    <name type="scientific">Branchiostoma floridae</name>
    <name type="common">Florida lancelet</name>
    <name type="synonym">Amphioxus</name>
    <dbReference type="NCBI Taxonomy" id="7739"/>
    <lineage>
        <taxon>Eukaryota</taxon>
        <taxon>Metazoa</taxon>
        <taxon>Chordata</taxon>
        <taxon>Cephalochordata</taxon>
        <taxon>Leptocardii</taxon>
        <taxon>Amphioxiformes</taxon>
        <taxon>Branchiostomatidae</taxon>
        <taxon>Branchiostoma</taxon>
    </lineage>
</organism>
<keyword evidence="3" id="KW-0010">Activator</keyword>
<comment type="subcellular location">
    <subcellularLocation>
        <location evidence="1">Nucleus</location>
    </subcellularLocation>
</comment>
<dbReference type="InterPro" id="IPR003195">
    <property type="entry name" value="TFIID_TAF13"/>
</dbReference>
<dbReference type="CDD" id="cd07978">
    <property type="entry name" value="HFD_TAF13"/>
    <property type="match status" value="1"/>
</dbReference>
<reference evidence="8" key="1">
    <citation type="journal article" date="2020" name="Nat. Ecol. Evol.">
        <title>Deeply conserved synteny resolves early events in vertebrate evolution.</title>
        <authorList>
            <person name="Simakov O."/>
            <person name="Marletaz F."/>
            <person name="Yue J.X."/>
            <person name="O'Connell B."/>
            <person name="Jenkins J."/>
            <person name="Brandt A."/>
            <person name="Calef R."/>
            <person name="Tung C.H."/>
            <person name="Huang T.K."/>
            <person name="Schmutz J."/>
            <person name="Satoh N."/>
            <person name="Yu J.K."/>
            <person name="Putnam N.H."/>
            <person name="Green R.E."/>
            <person name="Rokhsar D.S."/>
        </authorList>
    </citation>
    <scope>NUCLEOTIDE SEQUENCE [LARGE SCALE GENOMIC DNA]</scope>
    <source>
        <strain evidence="8">S238N-H82</strain>
    </source>
</reference>
<keyword evidence="8" id="KW-1185">Reference proteome</keyword>
<feature type="compositionally biased region" description="Basic residues" evidence="7">
    <location>
        <begin position="1"/>
        <end position="11"/>
    </location>
</feature>
<evidence type="ECO:0000313" key="9">
    <source>
        <dbReference type="RefSeq" id="XP_035687636.1"/>
    </source>
</evidence>
<feature type="compositionally biased region" description="Polar residues" evidence="7">
    <location>
        <begin position="335"/>
        <end position="367"/>
    </location>
</feature>
<dbReference type="GO" id="GO:0003713">
    <property type="term" value="F:transcription coactivator activity"/>
    <property type="evidence" value="ECO:0000318"/>
    <property type="project" value="GO_Central"/>
</dbReference>
<feature type="region of interest" description="Disordered" evidence="7">
    <location>
        <begin position="1"/>
        <end position="45"/>
    </location>
</feature>
<evidence type="ECO:0000256" key="5">
    <source>
        <dbReference type="ARBA" id="ARBA00023242"/>
    </source>
</evidence>
<gene>
    <name evidence="9" type="primary">LOC118423549</name>
</gene>
<sequence length="433" mass="47676">MTKPKSKKKSEKPKEASTPTESKVNVPTESPIGQTPTSAPPSGKVAPKSWFTAEIQLMMYTFGDHRRPLQSSAALIEEVVHSQMTSLLHQAAEVTIQRGARFIGVEDIIFIMRRDKKKLRRLLRYLDFKDLKQKVVKGSGLEEGEAEAEDIKQPVAKRRKLCYDFLSAIDQTGELLSLFEDDEIDEVKQERAERADMQTRSMDQTQYMEYVEARQTHFHKKASKFRDWMDLGTLEVKPNPLAMEILTYLAYETVGTIVDCALLIKKDTERTVSNPLQPCIPHVCSAPDTVSVAPPPPLQIKSPSSRPSSPNQTPPSTPTTPTGQSGNVTPLMFGSQFTAPPSSATQNSNSTGLPGMPTTPQTPIFNFSSNSGGSGKSKKKKKKSGSSAPEPASADAIQPSHIREVMRRYGANIGPMAPFAAYNKLPAPRFLAC</sequence>
<feature type="compositionally biased region" description="Polar residues" evidence="7">
    <location>
        <begin position="17"/>
        <end position="37"/>
    </location>
</feature>
<dbReference type="GeneID" id="118423549"/>
<evidence type="ECO:0000256" key="4">
    <source>
        <dbReference type="ARBA" id="ARBA00023163"/>
    </source>
</evidence>
<keyword evidence="5" id="KW-0539">Nucleus</keyword>
<dbReference type="SUPFAM" id="SSF47113">
    <property type="entry name" value="Histone-fold"/>
    <property type="match status" value="1"/>
</dbReference>
<evidence type="ECO:0000256" key="1">
    <source>
        <dbReference type="ARBA" id="ARBA00004123"/>
    </source>
</evidence>
<dbReference type="GO" id="GO:0006366">
    <property type="term" value="P:transcription by RNA polymerase II"/>
    <property type="evidence" value="ECO:0007669"/>
    <property type="project" value="InterPro"/>
</dbReference>
<evidence type="ECO:0000256" key="6">
    <source>
        <dbReference type="ARBA" id="ARBA00061274"/>
    </source>
</evidence>
<dbReference type="RefSeq" id="XP_035687636.1">
    <property type="nucleotide sequence ID" value="XM_035831743.1"/>
</dbReference>
<keyword evidence="4" id="KW-0804">Transcription</keyword>
<reference evidence="9" key="2">
    <citation type="submission" date="2025-08" db="UniProtKB">
        <authorList>
            <consortium name="RefSeq"/>
        </authorList>
    </citation>
    <scope>IDENTIFICATION</scope>
    <source>
        <strain evidence="9">S238N-H82</strain>
        <tissue evidence="9">Testes</tissue>
    </source>
</reference>
<dbReference type="GO" id="GO:0000124">
    <property type="term" value="C:SAGA complex"/>
    <property type="evidence" value="ECO:0007669"/>
    <property type="project" value="UniProtKB-ARBA"/>
</dbReference>
<dbReference type="OrthoDB" id="66982at2759"/>
<dbReference type="FunFam" id="1.10.20.10:FF:000023">
    <property type="entry name" value="transcription initiation protein SPT3 homolog"/>
    <property type="match status" value="1"/>
</dbReference>
<evidence type="ECO:0000313" key="8">
    <source>
        <dbReference type="Proteomes" id="UP000001554"/>
    </source>
</evidence>
<dbReference type="PANTHER" id="PTHR11380:SF16">
    <property type="entry name" value="TRANSCRIPTION INITIATION PROTEIN SPT3 HOMOLOG"/>
    <property type="match status" value="1"/>
</dbReference>
<feature type="compositionally biased region" description="Low complexity" evidence="7">
    <location>
        <begin position="302"/>
        <end position="311"/>
    </location>
</feature>
<evidence type="ECO:0000256" key="2">
    <source>
        <dbReference type="ARBA" id="ARBA00023015"/>
    </source>
</evidence>
<dbReference type="GO" id="GO:0046982">
    <property type="term" value="F:protein heterodimerization activity"/>
    <property type="evidence" value="ECO:0007669"/>
    <property type="project" value="InterPro"/>
</dbReference>